<accession>A0A8D9PE10</accession>
<proteinExistence type="predicted"/>
<reference evidence="1" key="1">
    <citation type="journal article" date="2021" name="Proc. Natl. Acad. Sci. U.S.A.">
        <title>A Catalog of Tens of Thousands of Viruses from Human Metagenomes Reveals Hidden Associations with Chronic Diseases.</title>
        <authorList>
            <person name="Tisza M.J."/>
            <person name="Buck C.B."/>
        </authorList>
    </citation>
    <scope>NUCLEOTIDE SEQUENCE</scope>
    <source>
        <strain evidence="1">CtLCA3</strain>
    </source>
</reference>
<dbReference type="EMBL" id="BK033283">
    <property type="protein sequence ID" value="DAD55533.1"/>
    <property type="molecule type" value="Genomic_DNA"/>
</dbReference>
<organism evidence="1">
    <name type="scientific">Bacteriophage sp</name>
    <dbReference type="NCBI Taxonomy" id="38018"/>
    <lineage>
        <taxon>Viruses</taxon>
    </lineage>
</organism>
<protein>
    <submittedName>
        <fullName evidence="1">Tail-collar fiber protein</fullName>
    </submittedName>
</protein>
<name>A0A8D9PE10_9VIRU</name>
<evidence type="ECO:0000313" key="1">
    <source>
        <dbReference type="EMBL" id="DAD55533.1"/>
    </source>
</evidence>
<sequence length="145" mass="15645">MKFRDEARLRGSFEIRVFKSGREMEHYRDDNMIMASARDALARLIGGDGSGKTVTKIGVGTNGDGPSPDDAGLTKPYTKPVTGCTYPATGEAAFAFKIGAGEANGKAIREFGLICSDGTLFARKTRGTIEKEDDIEIVGTWTIKF</sequence>